<dbReference type="AlphaFoldDB" id="A0A380NNK2"/>
<dbReference type="InterPro" id="IPR013785">
    <property type="entry name" value="Aldolase_TIM"/>
</dbReference>
<comment type="cofactor">
    <cofactor evidence="8">
        <name>Mg(2+)</name>
        <dbReference type="ChEBI" id="CHEBI:18420"/>
    </cofactor>
</comment>
<dbReference type="EMBL" id="UHIO01000001">
    <property type="protein sequence ID" value="SUP44207.1"/>
    <property type="molecule type" value="Genomic_DNA"/>
</dbReference>
<keyword evidence="4 8" id="KW-0460">Magnesium</keyword>
<comment type="catalytic activity">
    <reaction evidence="8">
        <text>6-carboxy-5,6,7,8-tetrahydropterin + H(+) = 7-carboxy-7-carbaguanine + NH4(+)</text>
        <dbReference type="Rhea" id="RHEA:27974"/>
        <dbReference type="ChEBI" id="CHEBI:15378"/>
        <dbReference type="ChEBI" id="CHEBI:28938"/>
        <dbReference type="ChEBI" id="CHEBI:61032"/>
        <dbReference type="ChEBI" id="CHEBI:61036"/>
        <dbReference type="EC" id="4.3.99.3"/>
    </reaction>
</comment>
<dbReference type="InterPro" id="IPR024924">
    <property type="entry name" value="7-CO-7-deazaguanine_synth-like"/>
</dbReference>
<comment type="function">
    <text evidence="8">Catalyzes the complex heterocyclic radical-mediated conversion of 6-carboxy-5,6,7,8-tetrahydropterin (CPH4) to 7-carboxy-7-deazaguanine (CDG), a step common to the biosynthetic pathways of all 7-deazapurine-containing compounds.</text>
</comment>
<feature type="domain" description="Radical SAM core" evidence="9">
    <location>
        <begin position="16"/>
        <end position="214"/>
    </location>
</feature>
<dbReference type="PIRSF" id="PIRSF000370">
    <property type="entry name" value="QueE"/>
    <property type="match status" value="1"/>
</dbReference>
<keyword evidence="1 8" id="KW-0004">4Fe-4S</keyword>
<dbReference type="Gene3D" id="3.20.20.70">
    <property type="entry name" value="Aldolase class I"/>
    <property type="match status" value="1"/>
</dbReference>
<organism evidence="10 11">
    <name type="scientific">Veillonella criceti</name>
    <dbReference type="NCBI Taxonomy" id="103891"/>
    <lineage>
        <taxon>Bacteria</taxon>
        <taxon>Bacillati</taxon>
        <taxon>Bacillota</taxon>
        <taxon>Negativicutes</taxon>
        <taxon>Veillonellales</taxon>
        <taxon>Veillonellaceae</taxon>
        <taxon>Veillonella</taxon>
    </lineage>
</organism>
<evidence type="ECO:0000313" key="11">
    <source>
        <dbReference type="Proteomes" id="UP000255367"/>
    </source>
</evidence>
<dbReference type="GO" id="GO:1904047">
    <property type="term" value="F:S-adenosyl-L-methionine binding"/>
    <property type="evidence" value="ECO:0007669"/>
    <property type="project" value="UniProtKB-UniRule"/>
</dbReference>
<keyword evidence="3 8" id="KW-0479">Metal-binding</keyword>
<dbReference type="GO" id="GO:0008616">
    <property type="term" value="P:tRNA queuosine(34) biosynthetic process"/>
    <property type="evidence" value="ECO:0007669"/>
    <property type="project" value="UniProtKB-UniRule"/>
</dbReference>
<dbReference type="GO" id="GO:0000287">
    <property type="term" value="F:magnesium ion binding"/>
    <property type="evidence" value="ECO:0007669"/>
    <property type="project" value="UniProtKB-UniRule"/>
</dbReference>
<evidence type="ECO:0000259" key="9">
    <source>
        <dbReference type="PROSITE" id="PS51918"/>
    </source>
</evidence>
<dbReference type="GO" id="GO:0016840">
    <property type="term" value="F:carbon-nitrogen lyase activity"/>
    <property type="evidence" value="ECO:0007669"/>
    <property type="project" value="UniProtKB-UniRule"/>
</dbReference>
<dbReference type="CDD" id="cd01335">
    <property type="entry name" value="Radical_SAM"/>
    <property type="match status" value="1"/>
</dbReference>
<comment type="cofactor">
    <cofactor evidence="8">
        <name>S-adenosyl-L-methionine</name>
        <dbReference type="ChEBI" id="CHEBI:59789"/>
    </cofactor>
    <text evidence="8">Binds 1 S-adenosyl-L-methionine per subunit.</text>
</comment>
<feature type="binding site" evidence="8">
    <location>
        <position position="36"/>
    </location>
    <ligand>
        <name>[4Fe-4S] cluster</name>
        <dbReference type="ChEBI" id="CHEBI:49883"/>
        <note>4Fe-4S-S-AdoMet</note>
    </ligand>
</feature>
<evidence type="ECO:0000256" key="3">
    <source>
        <dbReference type="ARBA" id="ARBA00022723"/>
    </source>
</evidence>
<dbReference type="UniPathway" id="UPA00391"/>
<protein>
    <recommendedName>
        <fullName evidence="8">7-carboxy-7-deazaguanine synthase</fullName>
        <shortName evidence="8">CDG synthase</shortName>
        <ecNumber evidence="8">4.3.99.3</ecNumber>
    </recommendedName>
    <alternativeName>
        <fullName evidence="8">Queuosine biosynthesis protein QueE</fullName>
    </alternativeName>
</protein>
<comment type="cofactor">
    <cofactor evidence="8">
        <name>[4Fe-4S] cluster</name>
        <dbReference type="ChEBI" id="CHEBI:49883"/>
    </cofactor>
    <text evidence="8">Binds 1 [4Fe-4S] cluster. The cluster is coordinated with 3 cysteines and an exchangeable S-adenosyl-L-methionine.</text>
</comment>
<reference evidence="10 11" key="1">
    <citation type="submission" date="2018-06" db="EMBL/GenBank/DDBJ databases">
        <authorList>
            <consortium name="Pathogen Informatics"/>
            <person name="Doyle S."/>
        </authorList>
    </citation>
    <scope>NUCLEOTIDE SEQUENCE [LARGE SCALE GENOMIC DNA]</scope>
    <source>
        <strain evidence="10 11">NCTC12020</strain>
    </source>
</reference>
<dbReference type="SFLD" id="SFLDS00029">
    <property type="entry name" value="Radical_SAM"/>
    <property type="match status" value="1"/>
</dbReference>
<keyword evidence="7 8" id="KW-0456">Lyase</keyword>
<dbReference type="SUPFAM" id="SSF102114">
    <property type="entry name" value="Radical SAM enzymes"/>
    <property type="match status" value="1"/>
</dbReference>
<dbReference type="EC" id="4.3.99.3" evidence="8"/>
<evidence type="ECO:0000256" key="5">
    <source>
        <dbReference type="ARBA" id="ARBA00023004"/>
    </source>
</evidence>
<evidence type="ECO:0000313" key="10">
    <source>
        <dbReference type="EMBL" id="SUP44207.1"/>
    </source>
</evidence>
<keyword evidence="2 8" id="KW-0949">S-adenosyl-L-methionine</keyword>
<dbReference type="Proteomes" id="UP000255367">
    <property type="component" value="Unassembled WGS sequence"/>
</dbReference>
<feature type="binding site" evidence="8">
    <location>
        <position position="73"/>
    </location>
    <ligand>
        <name>S-adenosyl-L-methionine</name>
        <dbReference type="ChEBI" id="CHEBI:59789"/>
    </ligand>
</feature>
<feature type="binding site" evidence="8">
    <location>
        <position position="71"/>
    </location>
    <ligand>
        <name>substrate</name>
    </ligand>
</feature>
<comment type="caution">
    <text evidence="8">Lacks conserved residue(s) required for the propagation of feature annotation.</text>
</comment>
<keyword evidence="6 8" id="KW-0411">Iron-sulfur</keyword>
<evidence type="ECO:0000256" key="1">
    <source>
        <dbReference type="ARBA" id="ARBA00022485"/>
    </source>
</evidence>
<name>A0A380NNK2_9FIRM</name>
<gene>
    <name evidence="8 10" type="primary">queE</name>
    <name evidence="10" type="ORF">NCTC12020_01553</name>
</gene>
<comment type="similarity">
    <text evidence="8">Belongs to the radical SAM superfamily. 7-carboxy-7-deazaguanine synthase family.</text>
</comment>
<dbReference type="Pfam" id="PF04055">
    <property type="entry name" value="Radical_SAM"/>
    <property type="match status" value="1"/>
</dbReference>
<dbReference type="PROSITE" id="PS51918">
    <property type="entry name" value="RADICAL_SAM"/>
    <property type="match status" value="1"/>
</dbReference>
<dbReference type="OrthoDB" id="9792276at2"/>
<dbReference type="RefSeq" id="WP_115310670.1">
    <property type="nucleotide sequence ID" value="NZ_UHIO01000001.1"/>
</dbReference>
<feature type="binding site" evidence="8">
    <location>
        <position position="33"/>
    </location>
    <ligand>
        <name>[4Fe-4S] cluster</name>
        <dbReference type="ChEBI" id="CHEBI:49883"/>
        <note>4Fe-4S-S-AdoMet</note>
    </ligand>
</feature>
<evidence type="ECO:0000256" key="4">
    <source>
        <dbReference type="ARBA" id="ARBA00022842"/>
    </source>
</evidence>
<dbReference type="GO" id="GO:0051539">
    <property type="term" value="F:4 iron, 4 sulfur cluster binding"/>
    <property type="evidence" value="ECO:0007669"/>
    <property type="project" value="UniProtKB-UniRule"/>
</dbReference>
<dbReference type="PANTHER" id="PTHR42836">
    <property type="entry name" value="7-CARBOXY-7-DEAZAGUANINE SYNTHASE"/>
    <property type="match status" value="1"/>
</dbReference>
<sequence>MNVIELFSSIEGEGTRQGFPCSFLRLHDCNLRCVYCDTLYSYGDDAVFETYTINEMADALEALGNRYITITGGEPLLQAKEVEALIDVLSARTTPYGPYEFNIETNGSILPPFQRANVFYTFDYKCPDSAAEEHMQPKLCDSLTDKDVLKFVVSSYSDLQKMKEIVTTKQPKGHIFVSPVFGKIDPKDIVEYLLTNHLQQVRLQLQIHKFIWDPDAKGV</sequence>
<comment type="subunit">
    <text evidence="8">Homodimer.</text>
</comment>
<dbReference type="PANTHER" id="PTHR42836:SF1">
    <property type="entry name" value="7-CARBOXY-7-DEAZAGUANINE SYNTHASE"/>
    <property type="match status" value="1"/>
</dbReference>
<evidence type="ECO:0000256" key="6">
    <source>
        <dbReference type="ARBA" id="ARBA00023014"/>
    </source>
</evidence>
<comment type="pathway">
    <text evidence="8">Purine metabolism; 7-cyano-7-deazaguanine biosynthesis.</text>
</comment>
<evidence type="ECO:0000256" key="7">
    <source>
        <dbReference type="ARBA" id="ARBA00023239"/>
    </source>
</evidence>
<feature type="binding site" evidence="8">
    <location>
        <position position="38"/>
    </location>
    <ligand>
        <name>Mg(2+)</name>
        <dbReference type="ChEBI" id="CHEBI:18420"/>
    </ligand>
</feature>
<feature type="binding site" evidence="8">
    <location>
        <begin position="35"/>
        <end position="37"/>
    </location>
    <ligand>
        <name>S-adenosyl-L-methionine</name>
        <dbReference type="ChEBI" id="CHEBI:59789"/>
    </ligand>
</feature>
<proteinExistence type="inferred from homology"/>
<accession>A0A380NNK2</accession>
<evidence type="ECO:0000256" key="8">
    <source>
        <dbReference type="HAMAP-Rule" id="MF_00917"/>
    </source>
</evidence>
<feature type="binding site" evidence="8">
    <location>
        <begin position="10"/>
        <end position="12"/>
    </location>
    <ligand>
        <name>substrate</name>
    </ligand>
</feature>
<keyword evidence="11" id="KW-1185">Reference proteome</keyword>
<evidence type="ECO:0000256" key="2">
    <source>
        <dbReference type="ARBA" id="ARBA00022691"/>
    </source>
</evidence>
<keyword evidence="8" id="KW-0671">Queuosine biosynthesis</keyword>
<dbReference type="InterPro" id="IPR058240">
    <property type="entry name" value="rSAM_sf"/>
</dbReference>
<dbReference type="InterPro" id="IPR007197">
    <property type="entry name" value="rSAM"/>
</dbReference>
<feature type="binding site" evidence="8">
    <location>
        <position position="29"/>
    </location>
    <ligand>
        <name>[4Fe-4S] cluster</name>
        <dbReference type="ChEBI" id="CHEBI:49883"/>
        <note>4Fe-4S-S-AdoMet</note>
    </ligand>
</feature>
<dbReference type="HAMAP" id="MF_00917">
    <property type="entry name" value="QueE"/>
    <property type="match status" value="1"/>
</dbReference>
<keyword evidence="5 8" id="KW-0408">Iron</keyword>
<feature type="binding site" evidence="8">
    <location>
        <position position="25"/>
    </location>
    <ligand>
        <name>substrate</name>
    </ligand>
</feature>